<sequence length="232" mass="25749">MAHISTITTAFSRNLRPANPKNAPRCAARNHPQNYDETRRFVTFSISLIFFPSLSSSIPSHAVADNVFDRYVKRKKLEPLETYVPAVILTQLQIKDIEKSLEVDEPQYAAYRTVLRSGPAASFRSNVRAVAQYASDDGNGKTAFDDVERCLRALDELDSLFLRASRNNPAASAKLMKEKIVVAVNAVDSLLQTVPSDVLDKGKAIADAHRTPEIDVVPQELDPDLKKLQSIL</sequence>
<accession>A0AAW1M7A5</accession>
<proteinExistence type="predicted"/>
<dbReference type="PANTHER" id="PTHR36014">
    <property type="entry name" value="OS03G0176600 PROTEIN"/>
    <property type="match status" value="1"/>
</dbReference>
<dbReference type="Proteomes" id="UP001443914">
    <property type="component" value="Unassembled WGS sequence"/>
</dbReference>
<dbReference type="EMBL" id="JBDFQZ010000003">
    <property type="protein sequence ID" value="KAK9741587.1"/>
    <property type="molecule type" value="Genomic_DNA"/>
</dbReference>
<evidence type="ECO:0000313" key="3">
    <source>
        <dbReference type="Proteomes" id="UP001443914"/>
    </source>
</evidence>
<organism evidence="2 3">
    <name type="scientific">Saponaria officinalis</name>
    <name type="common">Common soapwort</name>
    <name type="synonym">Lychnis saponaria</name>
    <dbReference type="NCBI Taxonomy" id="3572"/>
    <lineage>
        <taxon>Eukaryota</taxon>
        <taxon>Viridiplantae</taxon>
        <taxon>Streptophyta</taxon>
        <taxon>Embryophyta</taxon>
        <taxon>Tracheophyta</taxon>
        <taxon>Spermatophyta</taxon>
        <taxon>Magnoliopsida</taxon>
        <taxon>eudicotyledons</taxon>
        <taxon>Gunneridae</taxon>
        <taxon>Pentapetalae</taxon>
        <taxon>Caryophyllales</taxon>
        <taxon>Caryophyllaceae</taxon>
        <taxon>Caryophylleae</taxon>
        <taxon>Saponaria</taxon>
    </lineage>
</organism>
<evidence type="ECO:0000259" key="1">
    <source>
        <dbReference type="Pfam" id="PF25306"/>
    </source>
</evidence>
<protein>
    <recommendedName>
        <fullName evidence="1">DUF7880 domain-containing protein</fullName>
    </recommendedName>
</protein>
<dbReference type="PANTHER" id="PTHR36014:SF1">
    <property type="entry name" value="OS03G0176700 PROTEIN"/>
    <property type="match status" value="1"/>
</dbReference>
<gene>
    <name evidence="2" type="ORF">RND81_03G115500</name>
</gene>
<name>A0AAW1M7A5_SAPOF</name>
<dbReference type="AlphaFoldDB" id="A0AAW1M7A5"/>
<reference evidence="2" key="1">
    <citation type="submission" date="2024-03" db="EMBL/GenBank/DDBJ databases">
        <title>WGS assembly of Saponaria officinalis var. Norfolk2.</title>
        <authorList>
            <person name="Jenkins J."/>
            <person name="Shu S."/>
            <person name="Grimwood J."/>
            <person name="Barry K."/>
            <person name="Goodstein D."/>
            <person name="Schmutz J."/>
            <person name="Leebens-Mack J."/>
            <person name="Osbourn A."/>
        </authorList>
    </citation>
    <scope>NUCLEOTIDE SEQUENCE [LARGE SCALE GENOMIC DNA]</scope>
    <source>
        <strain evidence="2">JIC</strain>
    </source>
</reference>
<comment type="caution">
    <text evidence="2">The sequence shown here is derived from an EMBL/GenBank/DDBJ whole genome shotgun (WGS) entry which is preliminary data.</text>
</comment>
<dbReference type="Pfam" id="PF25306">
    <property type="entry name" value="DUF7880"/>
    <property type="match status" value="1"/>
</dbReference>
<dbReference type="InterPro" id="IPR057202">
    <property type="entry name" value="DUF7880"/>
</dbReference>
<evidence type="ECO:0000313" key="2">
    <source>
        <dbReference type="EMBL" id="KAK9741587.1"/>
    </source>
</evidence>
<keyword evidence="3" id="KW-1185">Reference proteome</keyword>
<feature type="domain" description="DUF7880" evidence="1">
    <location>
        <begin position="79"/>
        <end position="205"/>
    </location>
</feature>